<accession>A0A2T7T3V8</accession>
<proteinExistence type="predicted"/>
<gene>
    <name evidence="1" type="ORF">Y717_33390</name>
</gene>
<keyword evidence="2" id="KW-1185">Reference proteome</keyword>
<evidence type="ECO:0000313" key="1">
    <source>
        <dbReference type="EMBL" id="PVE09824.1"/>
    </source>
</evidence>
<dbReference type="AlphaFoldDB" id="A0A2T7T3V8"/>
<evidence type="ECO:0000313" key="2">
    <source>
        <dbReference type="Proteomes" id="UP000245992"/>
    </source>
</evidence>
<reference evidence="1 2" key="1">
    <citation type="submission" date="2013-12" db="EMBL/GenBank/DDBJ databases">
        <title>Annotated genome of Streptomyces scopuliridis.</title>
        <authorList>
            <person name="Olson J.B."/>
        </authorList>
    </citation>
    <scope>NUCLEOTIDE SEQUENCE [LARGE SCALE GENOMIC DNA]</scope>
    <source>
        <strain evidence="1 2">RB72</strain>
    </source>
</reference>
<name>A0A2T7T3V8_9ACTN</name>
<protein>
    <submittedName>
        <fullName evidence="1">Uncharacterized protein</fullName>
    </submittedName>
</protein>
<dbReference type="Proteomes" id="UP000245992">
    <property type="component" value="Unassembled WGS sequence"/>
</dbReference>
<comment type="caution">
    <text evidence="1">The sequence shown here is derived from an EMBL/GenBank/DDBJ whole genome shotgun (WGS) entry which is preliminary data.</text>
</comment>
<organism evidence="1 2">
    <name type="scientific">Streptomyces scopuliridis RB72</name>
    <dbReference type="NCBI Taxonomy" id="1440053"/>
    <lineage>
        <taxon>Bacteria</taxon>
        <taxon>Bacillati</taxon>
        <taxon>Actinomycetota</taxon>
        <taxon>Actinomycetes</taxon>
        <taxon>Kitasatosporales</taxon>
        <taxon>Streptomycetaceae</taxon>
        <taxon>Streptomyces</taxon>
    </lineage>
</organism>
<sequence length="51" mass="5507">MRDVSGEDDPYGSIPYELNTNLIESIELDVEERAPCGAVETARHGTAVNTA</sequence>
<dbReference type="EMBL" id="AZSP01000241">
    <property type="protein sequence ID" value="PVE09824.1"/>
    <property type="molecule type" value="Genomic_DNA"/>
</dbReference>